<dbReference type="STRING" id="1802726.A3B07_00505"/>
<dbReference type="Gene3D" id="1.10.1330.10">
    <property type="entry name" value="Dockerin domain"/>
    <property type="match status" value="1"/>
</dbReference>
<name>A0A1G2SE36_9BACT</name>
<comment type="caution">
    <text evidence="1">The sequence shown here is derived from an EMBL/GenBank/DDBJ whole genome shotgun (WGS) entry which is preliminary data.</text>
</comment>
<dbReference type="GO" id="GO:0000272">
    <property type="term" value="P:polysaccharide catabolic process"/>
    <property type="evidence" value="ECO:0007669"/>
    <property type="project" value="InterPro"/>
</dbReference>
<gene>
    <name evidence="1" type="ORF">A3B07_00505</name>
</gene>
<accession>A0A1G2SE36</accession>
<dbReference type="Gene3D" id="2.60.40.10">
    <property type="entry name" value="Immunoglobulins"/>
    <property type="match status" value="1"/>
</dbReference>
<dbReference type="PROSITE" id="PS00018">
    <property type="entry name" value="EF_HAND_1"/>
    <property type="match status" value="1"/>
</dbReference>
<organism evidence="1 2">
    <name type="scientific">Candidatus Yonathbacteria bacterium RIFCSPLOWO2_01_FULL_43_27</name>
    <dbReference type="NCBI Taxonomy" id="1802726"/>
    <lineage>
        <taxon>Bacteria</taxon>
        <taxon>Candidatus Yonathiibacteriota</taxon>
    </lineage>
</organism>
<reference evidence="1 2" key="1">
    <citation type="journal article" date="2016" name="Nat. Commun.">
        <title>Thousands of microbial genomes shed light on interconnected biogeochemical processes in an aquifer system.</title>
        <authorList>
            <person name="Anantharaman K."/>
            <person name="Brown C.T."/>
            <person name="Hug L.A."/>
            <person name="Sharon I."/>
            <person name="Castelle C.J."/>
            <person name="Probst A.J."/>
            <person name="Thomas B.C."/>
            <person name="Singh A."/>
            <person name="Wilkins M.J."/>
            <person name="Karaoz U."/>
            <person name="Brodie E.L."/>
            <person name="Williams K.H."/>
            <person name="Hubbard S.S."/>
            <person name="Banfield J.F."/>
        </authorList>
    </citation>
    <scope>NUCLEOTIDE SEQUENCE [LARGE SCALE GENOMIC DNA]</scope>
</reference>
<dbReference type="InterPro" id="IPR003961">
    <property type="entry name" value="FN3_dom"/>
</dbReference>
<dbReference type="InterPro" id="IPR036439">
    <property type="entry name" value="Dockerin_dom_sf"/>
</dbReference>
<protein>
    <recommendedName>
        <fullName evidence="3">Fibronectin type-III domain-containing protein</fullName>
    </recommendedName>
</protein>
<sequence>MNRHIIRTSLLLLAVMAFVVLGSEAFAGGAGIYSWNPPTTNVDGSKCTNLAGYRLYWGTESGNYSHSMNVSACAGCPEPTGTEEEIGCIGGLTPGTTYYVAVKAYNTSGGESGYSNEVVDVMSPPSSPLGNIYLGGASIAIVDGNDLNLISHCFGVSILGSSCNYTKLTQWKSCEPADTNGDGKVDGVDLADVAGNFGRQQ</sequence>
<dbReference type="CDD" id="cd00063">
    <property type="entry name" value="FN3"/>
    <property type="match status" value="1"/>
</dbReference>
<dbReference type="InterPro" id="IPR036116">
    <property type="entry name" value="FN3_sf"/>
</dbReference>
<dbReference type="Proteomes" id="UP000178817">
    <property type="component" value="Unassembled WGS sequence"/>
</dbReference>
<dbReference type="InterPro" id="IPR018247">
    <property type="entry name" value="EF_Hand_1_Ca_BS"/>
</dbReference>
<dbReference type="SUPFAM" id="SSF49265">
    <property type="entry name" value="Fibronectin type III"/>
    <property type="match status" value="1"/>
</dbReference>
<evidence type="ECO:0008006" key="3">
    <source>
        <dbReference type="Google" id="ProtNLM"/>
    </source>
</evidence>
<evidence type="ECO:0000313" key="1">
    <source>
        <dbReference type="EMBL" id="OHA83234.1"/>
    </source>
</evidence>
<evidence type="ECO:0000313" key="2">
    <source>
        <dbReference type="Proteomes" id="UP000178817"/>
    </source>
</evidence>
<dbReference type="EMBL" id="MHUV01000001">
    <property type="protein sequence ID" value="OHA83234.1"/>
    <property type="molecule type" value="Genomic_DNA"/>
</dbReference>
<proteinExistence type="predicted"/>
<dbReference type="InterPro" id="IPR013783">
    <property type="entry name" value="Ig-like_fold"/>
</dbReference>
<dbReference type="AlphaFoldDB" id="A0A1G2SE36"/>